<accession>A0A4Q1JMH5</accession>
<feature type="domain" description="TehB/YeaR-like" evidence="1">
    <location>
        <begin position="17"/>
        <end position="91"/>
    </location>
</feature>
<evidence type="ECO:0000313" key="2">
    <source>
        <dbReference type="EMBL" id="RXQ95711.1"/>
    </source>
</evidence>
<reference evidence="2 3" key="1">
    <citation type="submission" date="2019-01" db="EMBL/GenBank/DDBJ databases">
        <title>Ancylomarina salipaludis sp. nov., isolated from a salt marsh.</title>
        <authorList>
            <person name="Yoon J.-H."/>
        </authorList>
    </citation>
    <scope>NUCLEOTIDE SEQUENCE [LARGE SCALE GENOMIC DNA]</scope>
    <source>
        <strain evidence="2 3">SHSM-M15</strain>
    </source>
</reference>
<dbReference type="Gene3D" id="2.60.120.10">
    <property type="entry name" value="Jelly Rolls"/>
    <property type="match status" value="1"/>
</dbReference>
<proteinExistence type="predicted"/>
<name>A0A4Q1JMH5_9BACT</name>
<dbReference type="InterPro" id="IPR014710">
    <property type="entry name" value="RmlC-like_jellyroll"/>
</dbReference>
<comment type="caution">
    <text evidence="2">The sequence shown here is derived from an EMBL/GenBank/DDBJ whole genome shotgun (WGS) entry which is preliminary data.</text>
</comment>
<dbReference type="EMBL" id="SAXA01000005">
    <property type="protein sequence ID" value="RXQ95711.1"/>
    <property type="molecule type" value="Genomic_DNA"/>
</dbReference>
<protein>
    <submittedName>
        <fullName evidence="2">DUF1971 domain-containing protein</fullName>
    </submittedName>
</protein>
<dbReference type="InterPro" id="IPR015392">
    <property type="entry name" value="TehB/YeaR-like_dom"/>
</dbReference>
<dbReference type="OrthoDB" id="9804312at2"/>
<evidence type="ECO:0000259" key="1">
    <source>
        <dbReference type="Pfam" id="PF09313"/>
    </source>
</evidence>
<evidence type="ECO:0000313" key="3">
    <source>
        <dbReference type="Proteomes" id="UP000289703"/>
    </source>
</evidence>
<sequence length="119" mass="13266">MNYQNEVLPKSAVKVGSTPSMTEVTVKEAILKSHLAPKGKIGLLVVEEGHCQYVWEDEDGPALDADPGHPIVIHPERYHHVVITGTVTFRVEFYTLIGGVIDVKHPEENKRPGEQFLKK</sequence>
<dbReference type="Proteomes" id="UP000289703">
    <property type="component" value="Unassembled WGS sequence"/>
</dbReference>
<dbReference type="SUPFAM" id="SSF51197">
    <property type="entry name" value="Clavaminate synthase-like"/>
    <property type="match status" value="1"/>
</dbReference>
<dbReference type="Pfam" id="PF09313">
    <property type="entry name" value="TehB-like"/>
    <property type="match status" value="1"/>
</dbReference>
<dbReference type="AlphaFoldDB" id="A0A4Q1JMH5"/>
<gene>
    <name evidence="2" type="ORF">EO244_07565</name>
</gene>
<keyword evidence="3" id="KW-1185">Reference proteome</keyword>
<dbReference type="RefSeq" id="WP_129254050.1">
    <property type="nucleotide sequence ID" value="NZ_SAXA01000005.1"/>
</dbReference>
<organism evidence="2 3">
    <name type="scientific">Ancylomarina salipaludis</name>
    <dbReference type="NCBI Taxonomy" id="2501299"/>
    <lineage>
        <taxon>Bacteria</taxon>
        <taxon>Pseudomonadati</taxon>
        <taxon>Bacteroidota</taxon>
        <taxon>Bacteroidia</taxon>
        <taxon>Marinilabiliales</taxon>
        <taxon>Marinifilaceae</taxon>
        <taxon>Ancylomarina</taxon>
    </lineage>
</organism>